<dbReference type="GO" id="GO:0005096">
    <property type="term" value="F:GTPase activator activity"/>
    <property type="evidence" value="ECO:0007669"/>
    <property type="project" value="EnsemblFungi"/>
</dbReference>
<sequence length="1003" mass="113614">PSSNKLPSASPKIKKICFRCSDPISGQFVRALNQCWHMNCFTCYDCATPCSQKFFPVISDQNTAYTTLDQVPLCETCYFRRLDLLCHSCNGALRSSYITAIGHKYHVEHFTCSMCSTLFGVEDSYYEHQDSIYCLYHYSTLFATKCNGCCMPIIKQFVEIFRNGKQQQWHPECYMIHKFWNVRMADAKTQTDPVIQSIKQHRESLIEHSASSKALLLHKQQSIEDKIVKIWTSLCAFEESTAACISDMLQFSSSVQYSKALDATTRLTDKIQILFTALDGFTDNKICWFENFGPLETYYIGKEPKTLCKKLVNFMSLLSKAKETEFFPLFTRDLLSLVTSLAHYLKLLIRLGLNGALQWDFSANEPLHVFLDLVDKHRDSSTLSTLSISNSGFINGKTTDQCTLCSKSIETESIRHTLNYTKRWHMSCFNCHKCQKKLAKYMKQKNEYSYTEEIDSSSTEKTKLTPSPFIFVSKLDQFTYLLRIALERLQRHLTNASQNPSQSNQQYLQQNTQRIQGRQQSPSEPASSQLASQTVQLSSVQQNQELPEKQQQYQQQKQGYMTTLTDIRRLRSLRTDNKVSDSTRQAASGNNIVHMSESQEELVRPGNSRSASTNNNGGFDMGAAPSLSYQKPHLDRTTDLLTNDALTLDDIPRIVAAEEAREQRPNAFRHHDPTLKIDSGAPASRNYDHTMSDSSTISVGNVAGNSKVSMPQSKYISEMSAPDMFLLRHIAVVRLHEIVHDSFTMEELLSLIETRKAPSFWNKMGKAFGGDKGAVPTENLGATNSIFGASLEYLVEQYGVYSSLGMGPSKLKVPSFVDDCISAMRQMDMSVEGVFRKNGNIRRLKELTESINKNPESSSTVSSENPVQLAALFKKFLRELPDPLLTFKLQKLFLLSQKLDSYEDRLQVLHLSCILLPRAHRDSMEVIFFFLKWVASFSHIDKESGSKMDVHNLATVITPNILYARGGGSDYGDAYFLSIEAVNTLIDNNDEFSQVPNSLLLVL</sequence>
<protein>
    <submittedName>
        <fullName evidence="7">RhoGAP-domain-containing protein</fullName>
    </submittedName>
</protein>
<evidence type="ECO:0000259" key="5">
    <source>
        <dbReference type="PROSITE" id="PS50023"/>
    </source>
</evidence>
<dbReference type="SMART" id="SM00132">
    <property type="entry name" value="LIM"/>
    <property type="match status" value="3"/>
</dbReference>
<dbReference type="PROSITE" id="PS50023">
    <property type="entry name" value="LIM_DOMAIN_2"/>
    <property type="match status" value="3"/>
</dbReference>
<dbReference type="SUPFAM" id="SSF57716">
    <property type="entry name" value="Glucocorticoid receptor-like (DNA-binding domain)"/>
    <property type="match status" value="3"/>
</dbReference>
<dbReference type="EMBL" id="KV454408">
    <property type="protein sequence ID" value="ODQ66865.1"/>
    <property type="molecule type" value="Genomic_DNA"/>
</dbReference>
<feature type="domain" description="Rho-GAP" evidence="6">
    <location>
        <begin position="789"/>
        <end position="993"/>
    </location>
</feature>
<accession>A0A1E3PN49</accession>
<dbReference type="Gene3D" id="1.10.555.10">
    <property type="entry name" value="Rho GTPase activation protein"/>
    <property type="match status" value="1"/>
</dbReference>
<feature type="compositionally biased region" description="Polar residues" evidence="4">
    <location>
        <begin position="582"/>
        <end position="593"/>
    </location>
</feature>
<feature type="compositionally biased region" description="Basic and acidic residues" evidence="4">
    <location>
        <begin position="659"/>
        <end position="675"/>
    </location>
</feature>
<dbReference type="GO" id="GO:0032956">
    <property type="term" value="P:regulation of actin cytoskeleton organization"/>
    <property type="evidence" value="ECO:0007669"/>
    <property type="project" value="EnsemblFungi"/>
</dbReference>
<evidence type="ECO:0000256" key="3">
    <source>
        <dbReference type="PROSITE-ProRule" id="PRU00125"/>
    </source>
</evidence>
<dbReference type="CDD" id="cd09392">
    <property type="entry name" value="LIM2_Lrg1p_like"/>
    <property type="match status" value="1"/>
</dbReference>
<feature type="compositionally biased region" description="Low complexity" evidence="4">
    <location>
        <begin position="495"/>
        <end position="520"/>
    </location>
</feature>
<feature type="compositionally biased region" description="Polar residues" evidence="4">
    <location>
        <begin position="521"/>
        <end position="540"/>
    </location>
</feature>
<dbReference type="SUPFAM" id="SSF48350">
    <property type="entry name" value="GTPase activation domain, GAP"/>
    <property type="match status" value="1"/>
</dbReference>
<keyword evidence="3" id="KW-0440">LIM domain</keyword>
<feature type="non-terminal residue" evidence="7">
    <location>
        <position position="1"/>
    </location>
</feature>
<reference evidence="7 8" key="1">
    <citation type="journal article" date="2016" name="Proc. Natl. Acad. Sci. U.S.A.">
        <title>Comparative genomics of biotechnologically important yeasts.</title>
        <authorList>
            <person name="Riley R."/>
            <person name="Haridas S."/>
            <person name="Wolfe K.H."/>
            <person name="Lopes M.R."/>
            <person name="Hittinger C.T."/>
            <person name="Goeker M."/>
            <person name="Salamov A.A."/>
            <person name="Wisecaver J.H."/>
            <person name="Long T.M."/>
            <person name="Calvey C.H."/>
            <person name="Aerts A.L."/>
            <person name="Barry K.W."/>
            <person name="Choi C."/>
            <person name="Clum A."/>
            <person name="Coughlan A.Y."/>
            <person name="Deshpande S."/>
            <person name="Douglass A.P."/>
            <person name="Hanson S.J."/>
            <person name="Klenk H.-P."/>
            <person name="LaButti K.M."/>
            <person name="Lapidus A."/>
            <person name="Lindquist E.A."/>
            <person name="Lipzen A.M."/>
            <person name="Meier-Kolthoff J.P."/>
            <person name="Ohm R.A."/>
            <person name="Otillar R.P."/>
            <person name="Pangilinan J.L."/>
            <person name="Peng Y."/>
            <person name="Rokas A."/>
            <person name="Rosa C.A."/>
            <person name="Scheuner C."/>
            <person name="Sibirny A.A."/>
            <person name="Slot J.C."/>
            <person name="Stielow J.B."/>
            <person name="Sun H."/>
            <person name="Kurtzman C.P."/>
            <person name="Blackwell M."/>
            <person name="Grigoriev I.V."/>
            <person name="Jeffries T.W."/>
        </authorList>
    </citation>
    <scope>NUCLEOTIDE SEQUENCE [LARGE SCALE GENOMIC DNA]</scope>
    <source>
        <strain evidence="7 8">DSM 6958</strain>
    </source>
</reference>
<proteinExistence type="predicted"/>
<dbReference type="OrthoDB" id="20689at2759"/>
<evidence type="ECO:0000256" key="4">
    <source>
        <dbReference type="SAM" id="MobiDB-lite"/>
    </source>
</evidence>
<organism evidence="7 8">
    <name type="scientific">Nadsonia fulvescens var. elongata DSM 6958</name>
    <dbReference type="NCBI Taxonomy" id="857566"/>
    <lineage>
        <taxon>Eukaryota</taxon>
        <taxon>Fungi</taxon>
        <taxon>Dikarya</taxon>
        <taxon>Ascomycota</taxon>
        <taxon>Saccharomycotina</taxon>
        <taxon>Dipodascomycetes</taxon>
        <taxon>Dipodascales</taxon>
        <taxon>Dipodascales incertae sedis</taxon>
        <taxon>Nadsonia</taxon>
    </lineage>
</organism>
<name>A0A1E3PN49_9ASCO</name>
<dbReference type="GO" id="GO:0000935">
    <property type="term" value="C:division septum"/>
    <property type="evidence" value="ECO:0007669"/>
    <property type="project" value="EnsemblFungi"/>
</dbReference>
<dbReference type="PANTHER" id="PTHR15670:SF4">
    <property type="entry name" value="RHO GTPASE-ACTIVATING PROTEIN 11A"/>
    <property type="match status" value="1"/>
</dbReference>
<dbReference type="GO" id="GO:0051285">
    <property type="term" value="C:cell cortex of cell tip"/>
    <property type="evidence" value="ECO:0007669"/>
    <property type="project" value="EnsemblFungi"/>
</dbReference>
<feature type="compositionally biased region" description="Polar residues" evidence="4">
    <location>
        <begin position="607"/>
        <end position="617"/>
    </location>
</feature>
<keyword evidence="2 3" id="KW-0862">Zinc</keyword>
<feature type="region of interest" description="Disordered" evidence="4">
    <location>
        <begin position="659"/>
        <end position="683"/>
    </location>
</feature>
<dbReference type="GO" id="GO:0046872">
    <property type="term" value="F:metal ion binding"/>
    <property type="evidence" value="ECO:0007669"/>
    <property type="project" value="UniProtKB-KW"/>
</dbReference>
<feature type="non-terminal residue" evidence="7">
    <location>
        <position position="1003"/>
    </location>
</feature>
<dbReference type="STRING" id="857566.A0A1E3PN49"/>
<evidence type="ECO:0000313" key="7">
    <source>
        <dbReference type="EMBL" id="ODQ66865.1"/>
    </source>
</evidence>
<dbReference type="InterPro" id="IPR008936">
    <property type="entry name" value="Rho_GTPase_activation_prot"/>
</dbReference>
<evidence type="ECO:0000259" key="6">
    <source>
        <dbReference type="PROSITE" id="PS50238"/>
    </source>
</evidence>
<dbReference type="Pfam" id="PF00412">
    <property type="entry name" value="LIM"/>
    <property type="match status" value="3"/>
</dbReference>
<evidence type="ECO:0000313" key="8">
    <source>
        <dbReference type="Proteomes" id="UP000095009"/>
    </source>
</evidence>
<dbReference type="GO" id="GO:1903338">
    <property type="term" value="P:regulation of cell wall organization or biogenesis"/>
    <property type="evidence" value="ECO:0007669"/>
    <property type="project" value="EnsemblFungi"/>
</dbReference>
<evidence type="ECO:0000256" key="2">
    <source>
        <dbReference type="ARBA" id="ARBA00022833"/>
    </source>
</evidence>
<dbReference type="GO" id="GO:0007165">
    <property type="term" value="P:signal transduction"/>
    <property type="evidence" value="ECO:0007669"/>
    <property type="project" value="InterPro"/>
</dbReference>
<keyword evidence="1 3" id="KW-0479">Metal-binding</keyword>
<dbReference type="Pfam" id="PF00620">
    <property type="entry name" value="RhoGAP"/>
    <property type="match status" value="1"/>
</dbReference>
<evidence type="ECO:0000256" key="1">
    <source>
        <dbReference type="ARBA" id="ARBA00022723"/>
    </source>
</evidence>
<dbReference type="InterPro" id="IPR000198">
    <property type="entry name" value="RhoGAP_dom"/>
</dbReference>
<dbReference type="AlphaFoldDB" id="A0A1E3PN49"/>
<feature type="compositionally biased region" description="Low complexity" evidence="4">
    <location>
        <begin position="541"/>
        <end position="557"/>
    </location>
</feature>
<feature type="domain" description="LIM zinc-binding" evidence="5">
    <location>
        <begin position="400"/>
        <end position="462"/>
    </location>
</feature>
<dbReference type="Gene3D" id="2.10.110.10">
    <property type="entry name" value="Cysteine Rich Protein"/>
    <property type="match status" value="4"/>
</dbReference>
<keyword evidence="8" id="KW-1185">Reference proteome</keyword>
<gene>
    <name evidence="7" type="ORF">NADFUDRAFT_7663</name>
</gene>
<dbReference type="InterPro" id="IPR001781">
    <property type="entry name" value="Znf_LIM"/>
</dbReference>
<feature type="domain" description="LIM zinc-binding" evidence="5">
    <location>
        <begin position="15"/>
        <end position="84"/>
    </location>
</feature>
<dbReference type="PANTHER" id="PTHR15670">
    <property type="entry name" value="RHO GTPASE ACTIVATING PROTEIN 11A"/>
    <property type="match status" value="1"/>
</dbReference>
<dbReference type="Proteomes" id="UP000095009">
    <property type="component" value="Unassembled WGS sequence"/>
</dbReference>
<dbReference type="SMART" id="SM00324">
    <property type="entry name" value="RhoGAP"/>
    <property type="match status" value="1"/>
</dbReference>
<feature type="region of interest" description="Disordered" evidence="4">
    <location>
        <begin position="573"/>
        <end position="630"/>
    </location>
</feature>
<dbReference type="PROSITE" id="PS50238">
    <property type="entry name" value="RHOGAP"/>
    <property type="match status" value="1"/>
</dbReference>
<dbReference type="PROSITE" id="PS00478">
    <property type="entry name" value="LIM_DOMAIN_1"/>
    <property type="match status" value="2"/>
</dbReference>
<feature type="domain" description="LIM zinc-binding" evidence="5">
    <location>
        <begin position="85"/>
        <end position="144"/>
    </location>
</feature>
<feature type="region of interest" description="Disordered" evidence="4">
    <location>
        <begin position="495"/>
        <end position="557"/>
    </location>
</feature>
<dbReference type="InterPro" id="IPR042869">
    <property type="entry name" value="ARHGAP11A/B"/>
</dbReference>